<protein>
    <submittedName>
        <fullName evidence="8">GtrA family protein</fullName>
    </submittedName>
</protein>
<dbReference type="PANTHER" id="PTHR38459:SF1">
    <property type="entry name" value="PROPHAGE BACTOPRENOL-LINKED GLUCOSE TRANSLOCASE HOMOLOG"/>
    <property type="match status" value="1"/>
</dbReference>
<feature type="transmembrane region" description="Helical" evidence="6">
    <location>
        <begin position="64"/>
        <end position="83"/>
    </location>
</feature>
<comment type="subcellular location">
    <subcellularLocation>
        <location evidence="1">Membrane</location>
        <topology evidence="1">Multi-pass membrane protein</topology>
    </subcellularLocation>
</comment>
<feature type="domain" description="GtrA/DPMS transmembrane" evidence="7">
    <location>
        <begin position="8"/>
        <end position="118"/>
    </location>
</feature>
<keyword evidence="3 6" id="KW-0812">Transmembrane</keyword>
<keyword evidence="4 6" id="KW-1133">Transmembrane helix</keyword>
<evidence type="ECO:0000256" key="3">
    <source>
        <dbReference type="ARBA" id="ARBA00022692"/>
    </source>
</evidence>
<evidence type="ECO:0000256" key="4">
    <source>
        <dbReference type="ARBA" id="ARBA00022989"/>
    </source>
</evidence>
<name>A0ABT4W5F6_9RHOB</name>
<keyword evidence="5 6" id="KW-0472">Membrane</keyword>
<dbReference type="PANTHER" id="PTHR38459">
    <property type="entry name" value="PROPHAGE BACTOPRENOL-LINKED GLUCOSE TRANSLOCASE HOMOLOG"/>
    <property type="match status" value="1"/>
</dbReference>
<comment type="caution">
    <text evidence="8">The sequence shown here is derived from an EMBL/GenBank/DDBJ whole genome shotgun (WGS) entry which is preliminary data.</text>
</comment>
<accession>A0ABT4W5F6</accession>
<organism evidence="8 9">
    <name type="scientific">Aliiroseovarius salicola</name>
    <dbReference type="NCBI Taxonomy" id="3009082"/>
    <lineage>
        <taxon>Bacteria</taxon>
        <taxon>Pseudomonadati</taxon>
        <taxon>Pseudomonadota</taxon>
        <taxon>Alphaproteobacteria</taxon>
        <taxon>Rhodobacterales</taxon>
        <taxon>Paracoccaceae</taxon>
        <taxon>Aliiroseovarius</taxon>
    </lineage>
</organism>
<gene>
    <name evidence="8" type="ORF">O2N63_16760</name>
</gene>
<dbReference type="EMBL" id="JAQIIO010000015">
    <property type="protein sequence ID" value="MDA5095743.1"/>
    <property type="molecule type" value="Genomic_DNA"/>
</dbReference>
<evidence type="ECO:0000256" key="5">
    <source>
        <dbReference type="ARBA" id="ARBA00023136"/>
    </source>
</evidence>
<dbReference type="Proteomes" id="UP001528040">
    <property type="component" value="Unassembled WGS sequence"/>
</dbReference>
<evidence type="ECO:0000256" key="6">
    <source>
        <dbReference type="SAM" id="Phobius"/>
    </source>
</evidence>
<evidence type="ECO:0000313" key="8">
    <source>
        <dbReference type="EMBL" id="MDA5095743.1"/>
    </source>
</evidence>
<dbReference type="RefSeq" id="WP_271055453.1">
    <property type="nucleotide sequence ID" value="NZ_JAQIIO010000015.1"/>
</dbReference>
<evidence type="ECO:0000259" key="7">
    <source>
        <dbReference type="Pfam" id="PF04138"/>
    </source>
</evidence>
<comment type="similarity">
    <text evidence="2">Belongs to the GtrA family.</text>
</comment>
<reference evidence="8 9" key="1">
    <citation type="submission" date="2023-01" db="EMBL/GenBank/DDBJ databases">
        <authorList>
            <person name="Yoon J.-W."/>
        </authorList>
    </citation>
    <scope>NUCLEOTIDE SEQUENCE [LARGE SCALE GENOMIC DNA]</scope>
    <source>
        <strain evidence="8 9">KMU-50</strain>
    </source>
</reference>
<feature type="transmembrane region" description="Helical" evidence="6">
    <location>
        <begin position="32"/>
        <end position="52"/>
    </location>
</feature>
<dbReference type="InterPro" id="IPR051401">
    <property type="entry name" value="GtrA_CellWall_Glycosyl"/>
</dbReference>
<feature type="transmembrane region" description="Helical" evidence="6">
    <location>
        <begin position="95"/>
        <end position="117"/>
    </location>
</feature>
<dbReference type="Pfam" id="PF04138">
    <property type="entry name" value="GtrA_DPMS_TM"/>
    <property type="match status" value="1"/>
</dbReference>
<keyword evidence="9" id="KW-1185">Reference proteome</keyword>
<proteinExistence type="inferred from homology"/>
<sequence length="121" mass="13466">MVAPLMIRFVLVGLANTAFSYGIYALGLYLGLPYYLASFVALIFGICVSFLSQGKLVFRSRLRGRFCSFLTVWALLYLFNISLIKLFGMLGANDYLAGLIALVPVVALSFLLQRYVVFKSD</sequence>
<evidence type="ECO:0000256" key="1">
    <source>
        <dbReference type="ARBA" id="ARBA00004141"/>
    </source>
</evidence>
<evidence type="ECO:0000256" key="2">
    <source>
        <dbReference type="ARBA" id="ARBA00009399"/>
    </source>
</evidence>
<feature type="transmembrane region" description="Helical" evidence="6">
    <location>
        <begin position="7"/>
        <end position="26"/>
    </location>
</feature>
<dbReference type="InterPro" id="IPR007267">
    <property type="entry name" value="GtrA_DPMS_TM"/>
</dbReference>
<evidence type="ECO:0000313" key="9">
    <source>
        <dbReference type="Proteomes" id="UP001528040"/>
    </source>
</evidence>